<proteinExistence type="predicted"/>
<evidence type="ECO:0000256" key="1">
    <source>
        <dbReference type="SAM" id="MobiDB-lite"/>
    </source>
</evidence>
<feature type="transmembrane region" description="Helical" evidence="2">
    <location>
        <begin position="235"/>
        <end position="258"/>
    </location>
</feature>
<keyword evidence="3" id="KW-0732">Signal</keyword>
<dbReference type="STRING" id="743788.S8EPN0"/>
<name>S8EPN0_FOMSC</name>
<evidence type="ECO:0000313" key="5">
    <source>
        <dbReference type="Proteomes" id="UP000015241"/>
    </source>
</evidence>
<feature type="chain" id="PRO_5004550731" evidence="3">
    <location>
        <begin position="22"/>
        <end position="357"/>
    </location>
</feature>
<dbReference type="HOGENOM" id="CLU_054233_0_0_1"/>
<evidence type="ECO:0000256" key="2">
    <source>
        <dbReference type="SAM" id="Phobius"/>
    </source>
</evidence>
<dbReference type="eggNOG" id="ENOG502S1FZ">
    <property type="taxonomic scope" value="Eukaryota"/>
</dbReference>
<dbReference type="InParanoid" id="S8EPN0"/>
<dbReference type="EMBL" id="KE504125">
    <property type="protein sequence ID" value="EPT04989.1"/>
    <property type="molecule type" value="Genomic_DNA"/>
</dbReference>
<evidence type="ECO:0000313" key="4">
    <source>
        <dbReference type="EMBL" id="EPT04989.1"/>
    </source>
</evidence>
<gene>
    <name evidence="4" type="ORF">FOMPIDRAFT_1027664</name>
</gene>
<feature type="signal peptide" evidence="3">
    <location>
        <begin position="1"/>
        <end position="21"/>
    </location>
</feature>
<organism evidence="4 5">
    <name type="scientific">Fomitopsis schrenkii</name>
    <name type="common">Brown rot fungus</name>
    <dbReference type="NCBI Taxonomy" id="2126942"/>
    <lineage>
        <taxon>Eukaryota</taxon>
        <taxon>Fungi</taxon>
        <taxon>Dikarya</taxon>
        <taxon>Basidiomycota</taxon>
        <taxon>Agaricomycotina</taxon>
        <taxon>Agaricomycetes</taxon>
        <taxon>Polyporales</taxon>
        <taxon>Fomitopsis</taxon>
    </lineage>
</organism>
<keyword evidence="2" id="KW-0812">Transmembrane</keyword>
<dbReference type="Proteomes" id="UP000015241">
    <property type="component" value="Unassembled WGS sequence"/>
</dbReference>
<protein>
    <submittedName>
        <fullName evidence="4">Uncharacterized protein</fullName>
    </submittedName>
</protein>
<dbReference type="OrthoDB" id="195231at2759"/>
<sequence length="357" mass="39000">MRGLFLPFALLYLGASHYVEAGTLSKGSNCSVSSQRLNLGTYQFYSECDSVTYCDAGTGMCELKRCRKDMFPFGYVDDSELPPMCPSGKFCPDEEDQCLDLLPVDSPCQFNRDDQCQPPPNRATLKDTNGLGRNVNGALCLRNTCMWANATSGQACTVENTVFAVFGSDGHEYPDIVSRDNCQIGLYCDSNTQVCVDTKSYDASCSGNKECSSFNCLPSGACGLRTDTPARVDKWVYAVVGGCGLVGVVGTIYMLLTLHKKERNAARQQRVQYWEEQNWLRNGFLSMQEAAHTSLGPSGSDMRVPMSASSSCYDDLHKPAVQGLSRPVSGLRYTAVSNEGTDSLPGTPRVMTEKSWS</sequence>
<keyword evidence="2" id="KW-0472">Membrane</keyword>
<evidence type="ECO:0000256" key="3">
    <source>
        <dbReference type="SAM" id="SignalP"/>
    </source>
</evidence>
<accession>S8EPN0</accession>
<dbReference type="AlphaFoldDB" id="S8EPN0"/>
<reference evidence="4 5" key="1">
    <citation type="journal article" date="2012" name="Science">
        <title>The Paleozoic origin of enzymatic lignin decomposition reconstructed from 31 fungal genomes.</title>
        <authorList>
            <person name="Floudas D."/>
            <person name="Binder M."/>
            <person name="Riley R."/>
            <person name="Barry K."/>
            <person name="Blanchette R.A."/>
            <person name="Henrissat B."/>
            <person name="Martinez A.T."/>
            <person name="Otillar R."/>
            <person name="Spatafora J.W."/>
            <person name="Yadav J.S."/>
            <person name="Aerts A."/>
            <person name="Benoit I."/>
            <person name="Boyd A."/>
            <person name="Carlson A."/>
            <person name="Copeland A."/>
            <person name="Coutinho P.M."/>
            <person name="de Vries R.P."/>
            <person name="Ferreira P."/>
            <person name="Findley K."/>
            <person name="Foster B."/>
            <person name="Gaskell J."/>
            <person name="Glotzer D."/>
            <person name="Gorecki P."/>
            <person name="Heitman J."/>
            <person name="Hesse C."/>
            <person name="Hori C."/>
            <person name="Igarashi K."/>
            <person name="Jurgens J.A."/>
            <person name="Kallen N."/>
            <person name="Kersten P."/>
            <person name="Kohler A."/>
            <person name="Kuees U."/>
            <person name="Kumar T.K.A."/>
            <person name="Kuo A."/>
            <person name="LaButti K."/>
            <person name="Larrondo L.F."/>
            <person name="Lindquist E."/>
            <person name="Ling A."/>
            <person name="Lombard V."/>
            <person name="Lucas S."/>
            <person name="Lundell T."/>
            <person name="Martin R."/>
            <person name="McLaughlin D.J."/>
            <person name="Morgenstern I."/>
            <person name="Morin E."/>
            <person name="Murat C."/>
            <person name="Nagy L.G."/>
            <person name="Nolan M."/>
            <person name="Ohm R.A."/>
            <person name="Patyshakuliyeva A."/>
            <person name="Rokas A."/>
            <person name="Ruiz-Duenas F.J."/>
            <person name="Sabat G."/>
            <person name="Salamov A."/>
            <person name="Samejima M."/>
            <person name="Schmutz J."/>
            <person name="Slot J.C."/>
            <person name="St John F."/>
            <person name="Stenlid J."/>
            <person name="Sun H."/>
            <person name="Sun S."/>
            <person name="Syed K."/>
            <person name="Tsang A."/>
            <person name="Wiebenga A."/>
            <person name="Young D."/>
            <person name="Pisabarro A."/>
            <person name="Eastwood D.C."/>
            <person name="Martin F."/>
            <person name="Cullen D."/>
            <person name="Grigoriev I.V."/>
            <person name="Hibbett D.S."/>
        </authorList>
    </citation>
    <scope>NUCLEOTIDE SEQUENCE</scope>
    <source>
        <strain evidence="5">FP-58527</strain>
    </source>
</reference>
<keyword evidence="2" id="KW-1133">Transmembrane helix</keyword>
<keyword evidence="5" id="KW-1185">Reference proteome</keyword>
<feature type="region of interest" description="Disordered" evidence="1">
    <location>
        <begin position="336"/>
        <end position="357"/>
    </location>
</feature>